<gene>
    <name evidence="2" type="ORF">GTW23_22390</name>
</gene>
<reference evidence="2 3" key="1">
    <citation type="submission" date="2020-01" db="EMBL/GenBank/DDBJ databases">
        <title>Genomes of bacteria type strains.</title>
        <authorList>
            <person name="Chen J."/>
            <person name="Zhu S."/>
            <person name="Yang J."/>
        </authorList>
    </citation>
    <scope>NUCLEOTIDE SEQUENCE [LARGE SCALE GENOMIC DNA]</scope>
    <source>
        <strain evidence="2 3">DSM 16655</strain>
    </source>
</reference>
<evidence type="ECO:0000313" key="2">
    <source>
        <dbReference type="EMBL" id="MCO6410942.1"/>
    </source>
</evidence>
<sequence>MIRFLFLSLLLAAQPAFANHPGERLDEVMTEKEPAFEAADRPTMPALDVELQNGDPLRLGDLHHQIVIISFVPEGCGDPCVEQQAALAAVQAQVNVSPMKEMVTFVTVQDADAPIEAPWDDANWRLAVPSAGATAVAAADRFAALSGRTGTSPMVHVIDRNGRHAALFHGAEFQKTNLTLYVNALTNNAHAPKPPVKKSWWERLTGWF</sequence>
<dbReference type="Proteomes" id="UP001320715">
    <property type="component" value="Unassembled WGS sequence"/>
</dbReference>
<dbReference type="SUPFAM" id="SSF52833">
    <property type="entry name" value="Thioredoxin-like"/>
    <property type="match status" value="1"/>
</dbReference>
<dbReference type="EMBL" id="JAAAML010000005">
    <property type="protein sequence ID" value="MCO6410942.1"/>
    <property type="molecule type" value="Genomic_DNA"/>
</dbReference>
<keyword evidence="1" id="KW-0732">Signal</keyword>
<evidence type="ECO:0000313" key="3">
    <source>
        <dbReference type="Proteomes" id="UP001320715"/>
    </source>
</evidence>
<feature type="signal peptide" evidence="1">
    <location>
        <begin position="1"/>
        <end position="18"/>
    </location>
</feature>
<accession>A0ABT1CXK0</accession>
<dbReference type="InterPro" id="IPR036249">
    <property type="entry name" value="Thioredoxin-like_sf"/>
</dbReference>
<evidence type="ECO:0000256" key="1">
    <source>
        <dbReference type="SAM" id="SignalP"/>
    </source>
</evidence>
<dbReference type="Gene3D" id="3.40.30.10">
    <property type="entry name" value="Glutaredoxin"/>
    <property type="match status" value="1"/>
</dbReference>
<feature type="chain" id="PRO_5045919266" evidence="1">
    <location>
        <begin position="19"/>
        <end position="208"/>
    </location>
</feature>
<proteinExistence type="predicted"/>
<keyword evidence="3" id="KW-1185">Reference proteome</keyword>
<comment type="caution">
    <text evidence="2">The sequence shown here is derived from an EMBL/GenBank/DDBJ whole genome shotgun (WGS) entry which is preliminary data.</text>
</comment>
<dbReference type="RefSeq" id="WP_252917574.1">
    <property type="nucleotide sequence ID" value="NZ_JAAAML010000005.1"/>
</dbReference>
<organism evidence="2 3">
    <name type="scientific">Hoeflea alexandrii</name>
    <dbReference type="NCBI Taxonomy" id="288436"/>
    <lineage>
        <taxon>Bacteria</taxon>
        <taxon>Pseudomonadati</taxon>
        <taxon>Pseudomonadota</taxon>
        <taxon>Alphaproteobacteria</taxon>
        <taxon>Hyphomicrobiales</taxon>
        <taxon>Rhizobiaceae</taxon>
        <taxon>Hoeflea</taxon>
    </lineage>
</organism>
<name>A0ABT1CXK0_9HYPH</name>
<protein>
    <submittedName>
        <fullName evidence="2">Cytochrome-c oxidase</fullName>
    </submittedName>
</protein>